<dbReference type="EMBL" id="JAVIJP010000100">
    <property type="protein sequence ID" value="KAL3615606.1"/>
    <property type="molecule type" value="Genomic_DNA"/>
</dbReference>
<dbReference type="Proteomes" id="UP001632038">
    <property type="component" value="Unassembled WGS sequence"/>
</dbReference>
<comment type="caution">
    <text evidence="1">The sequence shown here is derived from an EMBL/GenBank/DDBJ whole genome shotgun (WGS) entry which is preliminary data.</text>
</comment>
<keyword evidence="2" id="KW-1185">Reference proteome</keyword>
<organism evidence="1 2">
    <name type="scientific">Castilleja foliolosa</name>
    <dbReference type="NCBI Taxonomy" id="1961234"/>
    <lineage>
        <taxon>Eukaryota</taxon>
        <taxon>Viridiplantae</taxon>
        <taxon>Streptophyta</taxon>
        <taxon>Embryophyta</taxon>
        <taxon>Tracheophyta</taxon>
        <taxon>Spermatophyta</taxon>
        <taxon>Magnoliopsida</taxon>
        <taxon>eudicotyledons</taxon>
        <taxon>Gunneridae</taxon>
        <taxon>Pentapetalae</taxon>
        <taxon>asterids</taxon>
        <taxon>lamiids</taxon>
        <taxon>Lamiales</taxon>
        <taxon>Orobanchaceae</taxon>
        <taxon>Pedicularideae</taxon>
        <taxon>Castillejinae</taxon>
        <taxon>Castilleja</taxon>
    </lineage>
</organism>
<reference evidence="2" key="1">
    <citation type="journal article" date="2024" name="IScience">
        <title>Strigolactones Initiate the Formation of Haustorium-like Structures in Castilleja.</title>
        <authorList>
            <person name="Buerger M."/>
            <person name="Peterson D."/>
            <person name="Chory J."/>
        </authorList>
    </citation>
    <scope>NUCLEOTIDE SEQUENCE [LARGE SCALE GENOMIC DNA]</scope>
</reference>
<gene>
    <name evidence="1" type="ORF">CASFOL_041267</name>
</gene>
<dbReference type="AlphaFoldDB" id="A0ABD3BDX6"/>
<evidence type="ECO:0000313" key="1">
    <source>
        <dbReference type="EMBL" id="KAL3615606.1"/>
    </source>
</evidence>
<evidence type="ECO:0000313" key="2">
    <source>
        <dbReference type="Proteomes" id="UP001632038"/>
    </source>
</evidence>
<name>A0ABD3BDX6_9LAMI</name>
<protein>
    <submittedName>
        <fullName evidence="1">Uncharacterized protein</fullName>
    </submittedName>
</protein>
<sequence>MWAEHNNFKSIIQSAWKEKVDGSSGYILTEKLRRTRKALKIWNKTEFGNVHQNIHDITAKIENMEKNLQDKWSDQVAMAIDQLNTQLNNNIS</sequence>
<proteinExistence type="predicted"/>
<accession>A0ABD3BDX6</accession>